<keyword evidence="2" id="KW-1185">Reference proteome</keyword>
<dbReference type="EMBL" id="JAQOSP010000083">
    <property type="protein sequence ID" value="MDJ1170206.1"/>
    <property type="molecule type" value="Genomic_DNA"/>
</dbReference>
<dbReference type="InterPro" id="IPR019660">
    <property type="entry name" value="Put_sensory_transdc_reg_YbjN"/>
</dbReference>
<gene>
    <name evidence="1" type="ORF">PMG71_12270</name>
</gene>
<dbReference type="SUPFAM" id="SSF69635">
    <property type="entry name" value="Type III secretory system chaperone-like"/>
    <property type="match status" value="1"/>
</dbReference>
<dbReference type="RefSeq" id="WP_283753963.1">
    <property type="nucleotide sequence ID" value="NZ_JAQOSP010000083.1"/>
</dbReference>
<dbReference type="CDD" id="cd17036">
    <property type="entry name" value="T3SC_YbjN-like_1"/>
    <property type="match status" value="1"/>
</dbReference>
<accession>A0ABT7ATH8</accession>
<proteinExistence type="predicted"/>
<protein>
    <submittedName>
        <fullName evidence="1">YbjN domain-containing protein</fullName>
    </submittedName>
</protein>
<reference evidence="1 2" key="1">
    <citation type="submission" date="2023-01" db="EMBL/GenBank/DDBJ databases">
        <title>Novel diversity within Roseofilum (Cyanobacteria; Desertifilaceae) from marine benthic mats with descriptions of four novel species.</title>
        <authorList>
            <person name="Wang Y."/>
            <person name="Berthold D.E."/>
            <person name="Hu J."/>
            <person name="Lefler F.W."/>
            <person name="Laughinghouse H.D. IV."/>
        </authorList>
    </citation>
    <scope>NUCLEOTIDE SEQUENCE [LARGE SCALE GENOMIC DNA]</scope>
    <source>
        <strain evidence="1 2">BLCC-M154</strain>
    </source>
</reference>
<evidence type="ECO:0000313" key="2">
    <source>
        <dbReference type="Proteomes" id="UP001235303"/>
    </source>
</evidence>
<dbReference type="Gene3D" id="3.30.1460.10">
    <property type="match status" value="1"/>
</dbReference>
<sequence>MSDSVVENTVTEKLEPTAPDYTHEIEGVIGTMIPEGQTVQAGHDPQEGYLWKFQYGSVEVYVQLTGQTDDDTLTVWSYVLSLPAKEEAKLMRQLLEMNWLKTFEAHFAIVDNRVVVVATRTVAELSPGEIARAITLVANIADDNDDALIAEFGQ</sequence>
<comment type="caution">
    <text evidence="1">The sequence shown here is derived from an EMBL/GenBank/DDBJ whole genome shotgun (WGS) entry which is preliminary data.</text>
</comment>
<dbReference type="Pfam" id="PF10722">
    <property type="entry name" value="YbjN"/>
    <property type="match status" value="1"/>
</dbReference>
<evidence type="ECO:0000313" key="1">
    <source>
        <dbReference type="EMBL" id="MDJ1170206.1"/>
    </source>
</evidence>
<name>A0ABT7ATH8_9CYAN</name>
<organism evidence="1 2">
    <name type="scientific">Roseofilum acuticapitatum BLCC-M154</name>
    <dbReference type="NCBI Taxonomy" id="3022444"/>
    <lineage>
        <taxon>Bacteria</taxon>
        <taxon>Bacillati</taxon>
        <taxon>Cyanobacteriota</taxon>
        <taxon>Cyanophyceae</taxon>
        <taxon>Desertifilales</taxon>
        <taxon>Desertifilaceae</taxon>
        <taxon>Roseofilum</taxon>
        <taxon>Roseofilum acuticapitatum</taxon>
    </lineage>
</organism>
<dbReference type="Proteomes" id="UP001235303">
    <property type="component" value="Unassembled WGS sequence"/>
</dbReference>